<dbReference type="PANTHER" id="PTHR23065">
    <property type="entry name" value="PROLINE-SERINE-THREONINE PHOSPHATASE INTERACTING PROTEIN 1"/>
    <property type="match status" value="1"/>
</dbReference>
<dbReference type="SMART" id="SM00054">
    <property type="entry name" value="EFh"/>
    <property type="match status" value="5"/>
</dbReference>
<dbReference type="PROSITE" id="PS00018">
    <property type="entry name" value="EF_HAND_1"/>
    <property type="match status" value="4"/>
</dbReference>
<dbReference type="InterPro" id="IPR018247">
    <property type="entry name" value="EF_Hand_1_Ca_BS"/>
</dbReference>
<dbReference type="InterPro" id="IPR011992">
    <property type="entry name" value="EF-hand-dom_pair"/>
</dbReference>
<dbReference type="SUPFAM" id="SSF47473">
    <property type="entry name" value="EF-hand"/>
    <property type="match status" value="2"/>
</dbReference>
<dbReference type="EMBL" id="JACTAM010000018">
    <property type="protein sequence ID" value="KAI2653618.1"/>
    <property type="molecule type" value="Genomic_DNA"/>
</dbReference>
<dbReference type="SUPFAM" id="SSF103657">
    <property type="entry name" value="BAR/IMD domain-like"/>
    <property type="match status" value="1"/>
</dbReference>
<dbReference type="PROSITE" id="PS50222">
    <property type="entry name" value="EF_HAND_2"/>
    <property type="match status" value="4"/>
</dbReference>
<evidence type="ECO:0000256" key="2">
    <source>
        <dbReference type="ARBA" id="ARBA00022723"/>
    </source>
</evidence>
<keyword evidence="1 4" id="KW-0728">SH3 domain</keyword>
<dbReference type="Pfam" id="PF13499">
    <property type="entry name" value="EF-hand_7"/>
    <property type="match status" value="1"/>
</dbReference>
<dbReference type="InterPro" id="IPR030777">
    <property type="entry name" value="PSTPIP1_SH3"/>
</dbReference>
<evidence type="ECO:0000256" key="1">
    <source>
        <dbReference type="ARBA" id="ARBA00022443"/>
    </source>
</evidence>
<keyword evidence="3" id="KW-0106">Calcium</keyword>
<dbReference type="Pfam" id="PF00611">
    <property type="entry name" value="FCH"/>
    <property type="match status" value="1"/>
</dbReference>
<gene>
    <name evidence="11" type="ORF">H4Q32_013925</name>
</gene>
<accession>A0ABQ8LSJ7</accession>
<dbReference type="SMART" id="SM00055">
    <property type="entry name" value="FCH"/>
    <property type="match status" value="1"/>
</dbReference>
<dbReference type="InterPro" id="IPR036028">
    <property type="entry name" value="SH3-like_dom_sf"/>
</dbReference>
<dbReference type="Gene3D" id="2.30.30.40">
    <property type="entry name" value="SH3 Domains"/>
    <property type="match status" value="1"/>
</dbReference>
<evidence type="ECO:0000259" key="9">
    <source>
        <dbReference type="PROSITE" id="PS50222"/>
    </source>
</evidence>
<feature type="domain" description="F-BAR" evidence="10">
    <location>
        <begin position="358"/>
        <end position="632"/>
    </location>
</feature>
<evidence type="ECO:0000259" key="10">
    <source>
        <dbReference type="PROSITE" id="PS51741"/>
    </source>
</evidence>
<reference evidence="11 12" key="1">
    <citation type="submission" date="2022-01" db="EMBL/GenBank/DDBJ databases">
        <title>A high-quality chromosome-level genome assembly of rohu carp, Labeo rohita.</title>
        <authorList>
            <person name="Arick M.A. II"/>
            <person name="Hsu C.-Y."/>
            <person name="Magbanua Z."/>
            <person name="Pechanova O."/>
            <person name="Grover C."/>
            <person name="Miller E."/>
            <person name="Thrash A."/>
            <person name="Ezzel L."/>
            <person name="Alam S."/>
            <person name="Benzie J."/>
            <person name="Hamilton M."/>
            <person name="Karsi A."/>
            <person name="Lawrence M.L."/>
            <person name="Peterson D.G."/>
        </authorList>
    </citation>
    <scope>NUCLEOTIDE SEQUENCE [LARGE SCALE GENOMIC DNA]</scope>
    <source>
        <strain evidence="12">BAU-BD-2019</strain>
        <tissue evidence="11">Blood</tissue>
    </source>
</reference>
<evidence type="ECO:0000256" key="3">
    <source>
        <dbReference type="ARBA" id="ARBA00022837"/>
    </source>
</evidence>
<evidence type="ECO:0000313" key="12">
    <source>
        <dbReference type="Proteomes" id="UP000830375"/>
    </source>
</evidence>
<evidence type="ECO:0000313" key="11">
    <source>
        <dbReference type="EMBL" id="KAI2653618.1"/>
    </source>
</evidence>
<evidence type="ECO:0000259" key="8">
    <source>
        <dbReference type="PROSITE" id="PS50002"/>
    </source>
</evidence>
<sequence length="785" mass="89302">MATSSAENFSFPPFKSLEIRYTAFLLLVVCCASGAIGKQIVQEDHLGKHNHEHNANMFLGSEDKDEIQKLSPSEQRKRMVEIVKKIDTNSDKHLTPEEITLWIQRVYRTYALDDAEERFPEFDSNSDGLVSWDEYNMVLHGHTVEVDVDAVLEDPEEESLRFLHAKEKRRFDFADMDGSAGLNLTEFLAFTHPSEVDHMADFAIEDVLSEYDLDKDGFISLNEFIGDLRANEHEEPSQWELEEMVRFKDLYDQDKDGKLNRDEQLRWVAPNSYGSAREEAIHLIKEMDQDGDGRLSESEILKNQDTFMNSEVTDYGRQLQVPHDELLYVVSDFIGESFLISVKPEHHGRTVKRWFPAYGIGPEFTSNVGYETLIQKLCDGRRACKDMEELLKMRAMAEERYGKELITIARKTGGQSEIGAMSNCPERVHSSRCVTCQCALAWAIIKVGKMENIGNLHIQLSGMLREEVKRMEQFRERQKEQRKKFEGVMEKVQKTKVSLYKKTMESKRTYEQRCKEADEAELAAEKLNSTSTVTPKQSEKTQNKAKQCRDAATDAEKQYMSNIEQLDRIRQEWETTHVCTCEVFQQQEDDRINILRNAVWVHSNHFSMQCVKDDECYEEVRKVLEMCDITEDINSFINSKSTGTSPAAPIVFENYYDREPATDSNGITRFGGGVMKRFSNLLQGNCAVGSKTNNECIQPSAPPSAEVSDGVYASIPGFPQATSNSAGSHSGTYQAQYDYVAQGPDELSISVGEMLLVVEQGGDGWWTVERDGQTGLVPGSYLSKI</sequence>
<evidence type="ECO:0000256" key="7">
    <source>
        <dbReference type="SAM" id="MobiDB-lite"/>
    </source>
</evidence>
<feature type="region of interest" description="Disordered" evidence="7">
    <location>
        <begin position="525"/>
        <end position="545"/>
    </location>
</feature>
<feature type="domain" description="SH3" evidence="8">
    <location>
        <begin position="728"/>
        <end position="785"/>
    </location>
</feature>
<organism evidence="11 12">
    <name type="scientific">Labeo rohita</name>
    <name type="common">Indian major carp</name>
    <name type="synonym">Cyprinus rohita</name>
    <dbReference type="NCBI Taxonomy" id="84645"/>
    <lineage>
        <taxon>Eukaryota</taxon>
        <taxon>Metazoa</taxon>
        <taxon>Chordata</taxon>
        <taxon>Craniata</taxon>
        <taxon>Vertebrata</taxon>
        <taxon>Euteleostomi</taxon>
        <taxon>Actinopterygii</taxon>
        <taxon>Neopterygii</taxon>
        <taxon>Teleostei</taxon>
        <taxon>Ostariophysi</taxon>
        <taxon>Cypriniformes</taxon>
        <taxon>Cyprinidae</taxon>
        <taxon>Labeoninae</taxon>
        <taxon>Labeonini</taxon>
        <taxon>Labeo</taxon>
    </lineage>
</organism>
<protein>
    <submittedName>
        <fullName evidence="11">Proline-serine-threonine phosphatase-interacting protein 1</fullName>
    </submittedName>
</protein>
<feature type="domain" description="EF-hand" evidence="9">
    <location>
        <begin position="74"/>
        <end position="109"/>
    </location>
</feature>
<evidence type="ECO:0000256" key="5">
    <source>
        <dbReference type="PROSITE-ProRule" id="PRU01077"/>
    </source>
</evidence>
<dbReference type="PANTHER" id="PTHR23065:SF51">
    <property type="entry name" value="PROLINE-SERINE-THREONINE PHOSPHATASE-INTERACTING PROTEIN 1"/>
    <property type="match status" value="1"/>
</dbReference>
<dbReference type="PRINTS" id="PR00452">
    <property type="entry name" value="SH3DOMAIN"/>
</dbReference>
<evidence type="ECO:0000256" key="4">
    <source>
        <dbReference type="PROSITE-ProRule" id="PRU00192"/>
    </source>
</evidence>
<proteinExistence type="predicted"/>
<keyword evidence="12" id="KW-1185">Reference proteome</keyword>
<dbReference type="InterPro" id="IPR002048">
    <property type="entry name" value="EF_hand_dom"/>
</dbReference>
<dbReference type="PROSITE" id="PS50002">
    <property type="entry name" value="SH3"/>
    <property type="match status" value="1"/>
</dbReference>
<dbReference type="SUPFAM" id="SSF50044">
    <property type="entry name" value="SH3-domain"/>
    <property type="match status" value="1"/>
</dbReference>
<evidence type="ECO:0000256" key="6">
    <source>
        <dbReference type="SAM" id="Coils"/>
    </source>
</evidence>
<name>A0ABQ8LSJ7_LABRO</name>
<dbReference type="Pfam" id="PF13202">
    <property type="entry name" value="EF-hand_5"/>
    <property type="match status" value="1"/>
</dbReference>
<dbReference type="InterPro" id="IPR027267">
    <property type="entry name" value="AH/BAR_dom_sf"/>
</dbReference>
<dbReference type="SMART" id="SM00326">
    <property type="entry name" value="SH3"/>
    <property type="match status" value="1"/>
</dbReference>
<dbReference type="InterPro" id="IPR001060">
    <property type="entry name" value="FCH_dom"/>
</dbReference>
<feature type="domain" description="EF-hand" evidence="9">
    <location>
        <begin position="110"/>
        <end position="145"/>
    </location>
</feature>
<dbReference type="Pfam" id="PF00018">
    <property type="entry name" value="SH3_1"/>
    <property type="match status" value="1"/>
</dbReference>
<dbReference type="Gene3D" id="1.10.238.10">
    <property type="entry name" value="EF-hand"/>
    <property type="match status" value="3"/>
</dbReference>
<dbReference type="Proteomes" id="UP000830375">
    <property type="component" value="Unassembled WGS sequence"/>
</dbReference>
<feature type="domain" description="EF-hand" evidence="9">
    <location>
        <begin position="199"/>
        <end position="234"/>
    </location>
</feature>
<keyword evidence="2" id="KW-0479">Metal-binding</keyword>
<feature type="coiled-coil region" evidence="6">
    <location>
        <begin position="464"/>
        <end position="495"/>
    </location>
</feature>
<dbReference type="CDD" id="cd11824">
    <property type="entry name" value="SH3_PSTPIP1"/>
    <property type="match status" value="1"/>
</dbReference>
<comment type="caution">
    <text evidence="11">The sequence shown here is derived from an EMBL/GenBank/DDBJ whole genome shotgun (WGS) entry which is preliminary data.</text>
</comment>
<dbReference type="Gene3D" id="1.20.1270.60">
    <property type="entry name" value="Arfaptin homology (AH) domain/BAR domain"/>
    <property type="match status" value="1"/>
</dbReference>
<dbReference type="CDD" id="cd16224">
    <property type="entry name" value="EFh_CREC_RCN2"/>
    <property type="match status" value="1"/>
</dbReference>
<dbReference type="InterPro" id="IPR031160">
    <property type="entry name" value="F_BAR_dom"/>
</dbReference>
<feature type="domain" description="EF-hand" evidence="9">
    <location>
        <begin position="275"/>
        <end position="310"/>
    </location>
</feature>
<keyword evidence="5 6" id="KW-0175">Coiled coil</keyword>
<dbReference type="InterPro" id="IPR001452">
    <property type="entry name" value="SH3_domain"/>
</dbReference>
<dbReference type="PROSITE" id="PS51741">
    <property type="entry name" value="F_BAR"/>
    <property type="match status" value="1"/>
</dbReference>